<proteinExistence type="predicted"/>
<dbReference type="Gene3D" id="3.30.420.10">
    <property type="entry name" value="Ribonuclease H-like superfamily/Ribonuclease H"/>
    <property type="match status" value="1"/>
</dbReference>
<dbReference type="Proteomes" id="UP000053244">
    <property type="component" value="Unassembled WGS sequence"/>
</dbReference>
<evidence type="ECO:0000256" key="1">
    <source>
        <dbReference type="ARBA" id="ARBA00023172"/>
    </source>
</evidence>
<dbReference type="AlphaFoldDB" id="A0A0X3V1G6"/>
<feature type="domain" description="Integrase catalytic" evidence="2">
    <location>
        <begin position="221"/>
        <end position="382"/>
    </location>
</feature>
<dbReference type="NCBIfam" id="NF033563">
    <property type="entry name" value="transpos_IS30"/>
    <property type="match status" value="1"/>
</dbReference>
<dbReference type="GO" id="GO:0005829">
    <property type="term" value="C:cytosol"/>
    <property type="evidence" value="ECO:0007669"/>
    <property type="project" value="TreeGrafter"/>
</dbReference>
<dbReference type="InterPro" id="IPR053392">
    <property type="entry name" value="Transposase_IS30-like"/>
</dbReference>
<dbReference type="EMBL" id="LLZH01000063">
    <property type="protein sequence ID" value="KUL38580.1"/>
    <property type="molecule type" value="Genomic_DNA"/>
</dbReference>
<dbReference type="GO" id="GO:0004803">
    <property type="term" value="F:transposase activity"/>
    <property type="evidence" value="ECO:0007669"/>
    <property type="project" value="TreeGrafter"/>
</dbReference>
<sequence length="382" mass="42984">MAQMGRPGMSDAMKEDLWRRWRCGDSISVIGRALGKPPGSVFTVLKHHGGIAPAERVRRADRLTTDERESISRGLEAEMSLRSIAVAIGRPASTVSREVARNGGREKYRAFAAERRAQEQMRRPKPSALQGNPLLRQVVIDLLENEWSPEQIVGHLRLTQGGNQLMQISHESIYRAIYTTRWKVIPRELCSKLRTGRPIRKNKRHTVKGQWRSQIIGARSIDDRPASANDRTEIGHLEGDLIIGSKNSQVATLVDRKSRYLTMVALPSRHTATVIPALQHAFTRMDRRLLATLTWDRGMELAGHRHLTEGAGVDVYFAAPRSPWQRGTNENTNKLIRQYLPKGTDLSLHSQADLDVLAARLNDRPRKCLGYRTPAQCVALTL</sequence>
<dbReference type="InterPro" id="IPR012337">
    <property type="entry name" value="RNaseH-like_sf"/>
</dbReference>
<dbReference type="GO" id="GO:0015074">
    <property type="term" value="P:DNA integration"/>
    <property type="evidence" value="ECO:0007669"/>
    <property type="project" value="InterPro"/>
</dbReference>
<dbReference type="InterPro" id="IPR001584">
    <property type="entry name" value="Integrase_cat-core"/>
</dbReference>
<keyword evidence="1" id="KW-0233">DNA recombination</keyword>
<dbReference type="InterPro" id="IPR025246">
    <property type="entry name" value="IS30-like_HTH"/>
</dbReference>
<dbReference type="InterPro" id="IPR036397">
    <property type="entry name" value="RNaseH_sf"/>
</dbReference>
<dbReference type="GO" id="GO:0003676">
    <property type="term" value="F:nucleic acid binding"/>
    <property type="evidence" value="ECO:0007669"/>
    <property type="project" value="InterPro"/>
</dbReference>
<protein>
    <submittedName>
        <fullName evidence="3">Integrase</fullName>
    </submittedName>
</protein>
<accession>A0A0X3V1G6</accession>
<dbReference type="SUPFAM" id="SSF53098">
    <property type="entry name" value="Ribonuclease H-like"/>
    <property type="match status" value="1"/>
</dbReference>
<name>A0A0X3V1G6_9ACTN</name>
<dbReference type="PANTHER" id="PTHR10948">
    <property type="entry name" value="TRANSPOSASE"/>
    <property type="match status" value="1"/>
</dbReference>
<gene>
    <name evidence="3" type="ORF">ADL15_10945</name>
</gene>
<dbReference type="GO" id="GO:0032196">
    <property type="term" value="P:transposition"/>
    <property type="evidence" value="ECO:0007669"/>
    <property type="project" value="TreeGrafter"/>
</dbReference>
<dbReference type="OrthoDB" id="9803231at2"/>
<evidence type="ECO:0000313" key="3">
    <source>
        <dbReference type="EMBL" id="KUL38580.1"/>
    </source>
</evidence>
<dbReference type="GO" id="GO:0006310">
    <property type="term" value="P:DNA recombination"/>
    <property type="evidence" value="ECO:0007669"/>
    <property type="project" value="UniProtKB-KW"/>
</dbReference>
<dbReference type="PANTHER" id="PTHR10948:SF23">
    <property type="entry name" value="TRANSPOSASE INSI FOR INSERTION SEQUENCE ELEMENT IS30A-RELATED"/>
    <property type="match status" value="1"/>
</dbReference>
<reference evidence="3 4" key="1">
    <citation type="submission" date="2015-10" db="EMBL/GenBank/DDBJ databases">
        <authorList>
            <person name="Gilbert D.G."/>
        </authorList>
    </citation>
    <scope>NUCLEOTIDE SEQUENCE [LARGE SCALE GENOMIC DNA]</scope>
    <source>
        <strain evidence="3 4">NRRL B-16712</strain>
    </source>
</reference>
<dbReference type="Pfam" id="PF00665">
    <property type="entry name" value="rve"/>
    <property type="match status" value="1"/>
</dbReference>
<evidence type="ECO:0000313" key="4">
    <source>
        <dbReference type="Proteomes" id="UP000053244"/>
    </source>
</evidence>
<dbReference type="Pfam" id="PF13936">
    <property type="entry name" value="HTH_38"/>
    <property type="match status" value="1"/>
</dbReference>
<keyword evidence="4" id="KW-1185">Reference proteome</keyword>
<organism evidence="3 4">
    <name type="scientific">Actinoplanes awajinensis subsp. mycoplanecinus</name>
    <dbReference type="NCBI Taxonomy" id="135947"/>
    <lineage>
        <taxon>Bacteria</taxon>
        <taxon>Bacillati</taxon>
        <taxon>Actinomycetota</taxon>
        <taxon>Actinomycetes</taxon>
        <taxon>Micromonosporales</taxon>
        <taxon>Micromonosporaceae</taxon>
        <taxon>Actinoplanes</taxon>
    </lineage>
</organism>
<dbReference type="InterPro" id="IPR051917">
    <property type="entry name" value="Transposase-Integrase"/>
</dbReference>
<comment type="caution">
    <text evidence="3">The sequence shown here is derived from an EMBL/GenBank/DDBJ whole genome shotgun (WGS) entry which is preliminary data.</text>
</comment>
<evidence type="ECO:0000259" key="2">
    <source>
        <dbReference type="PROSITE" id="PS50994"/>
    </source>
</evidence>
<dbReference type="PROSITE" id="PS50994">
    <property type="entry name" value="INTEGRASE"/>
    <property type="match status" value="1"/>
</dbReference>